<comment type="PTM">
    <text evidence="8">Contains at least one intrachain disulfide bond essential for its enzymatic activity.</text>
</comment>
<proteinExistence type="inferred from homology"/>
<dbReference type="InterPro" id="IPR044791">
    <property type="entry name" value="Beta-glucanase/XTH"/>
</dbReference>
<evidence type="ECO:0000259" key="9">
    <source>
        <dbReference type="PROSITE" id="PS51762"/>
    </source>
</evidence>
<evidence type="ECO:0000256" key="7">
    <source>
        <dbReference type="PIRSR" id="PIRSR005604-2"/>
    </source>
</evidence>
<dbReference type="Pfam" id="PF06955">
    <property type="entry name" value="XET_C"/>
    <property type="match status" value="1"/>
</dbReference>
<accession>A0A176W4J3</accession>
<dbReference type="CDD" id="cd02176">
    <property type="entry name" value="GH16_XET"/>
    <property type="match status" value="1"/>
</dbReference>
<dbReference type="InterPro" id="IPR013320">
    <property type="entry name" value="ConA-like_dom_sf"/>
</dbReference>
<comment type="caution">
    <text evidence="10">The sequence shown here is derived from an EMBL/GenBank/DDBJ whole genome shotgun (WGS) entry which is preliminary data.</text>
</comment>
<dbReference type="PROSITE" id="PS01034">
    <property type="entry name" value="GH16_1"/>
    <property type="match status" value="1"/>
</dbReference>
<evidence type="ECO:0000256" key="3">
    <source>
        <dbReference type="ARBA" id="ARBA00023157"/>
    </source>
</evidence>
<feature type="chain" id="PRO_5007948734" description="Xyloglucan endotransglucosylase/hydrolase" evidence="8">
    <location>
        <begin position="31"/>
        <end position="326"/>
    </location>
</feature>
<evidence type="ECO:0000256" key="8">
    <source>
        <dbReference type="RuleBase" id="RU361120"/>
    </source>
</evidence>
<evidence type="ECO:0000313" key="11">
    <source>
        <dbReference type="Proteomes" id="UP000077202"/>
    </source>
</evidence>
<keyword evidence="8" id="KW-0052">Apoplast</keyword>
<comment type="similarity">
    <text evidence="8">Belongs to the glycosyl hydrolase 16 family.</text>
</comment>
<evidence type="ECO:0000313" key="10">
    <source>
        <dbReference type="EMBL" id="OAE27947.1"/>
    </source>
</evidence>
<dbReference type="PROSITE" id="PS51762">
    <property type="entry name" value="GH16_2"/>
    <property type="match status" value="1"/>
</dbReference>
<evidence type="ECO:0000256" key="4">
    <source>
        <dbReference type="ARBA" id="ARBA00023180"/>
    </source>
</evidence>
<feature type="active site" description="Proton donor" evidence="6">
    <location>
        <position position="139"/>
    </location>
</feature>
<evidence type="ECO:0000256" key="5">
    <source>
        <dbReference type="ARBA" id="ARBA00023295"/>
    </source>
</evidence>
<reference evidence="10" key="1">
    <citation type="submission" date="2016-03" db="EMBL/GenBank/DDBJ databases">
        <title>Mechanisms controlling the formation of the plant cell surface in tip-growing cells are functionally conserved among land plants.</title>
        <authorList>
            <person name="Honkanen S."/>
            <person name="Jones V.A."/>
            <person name="Morieri G."/>
            <person name="Champion C."/>
            <person name="Hetherington A.J."/>
            <person name="Kelly S."/>
            <person name="Saint-Marcoux D."/>
            <person name="Proust H."/>
            <person name="Prescott H."/>
            <person name="Dolan L."/>
        </authorList>
    </citation>
    <scope>NUCLEOTIDE SEQUENCE [LARGE SCALE GENOMIC DNA]</scope>
    <source>
        <tissue evidence="10">Whole gametophyte</tissue>
    </source>
</reference>
<dbReference type="GO" id="GO:0004553">
    <property type="term" value="F:hydrolase activity, hydrolyzing O-glycosyl compounds"/>
    <property type="evidence" value="ECO:0007669"/>
    <property type="project" value="InterPro"/>
</dbReference>
<dbReference type="AlphaFoldDB" id="A0A176W4J3"/>
<protein>
    <recommendedName>
        <fullName evidence="8">Xyloglucan endotransglucosylase/hydrolase</fullName>
        <ecNumber evidence="8">2.4.1.207</ecNumber>
    </recommendedName>
</protein>
<dbReference type="EMBL" id="LVLJ01001803">
    <property type="protein sequence ID" value="OAE27947.1"/>
    <property type="molecule type" value="Genomic_DNA"/>
</dbReference>
<dbReference type="EC" id="2.4.1.207" evidence="8"/>
<gene>
    <name evidence="10" type="ORF">AXG93_3309s1440</name>
</gene>
<dbReference type="Pfam" id="PF00722">
    <property type="entry name" value="Glyco_hydro_16"/>
    <property type="match status" value="1"/>
</dbReference>
<dbReference type="GO" id="GO:0010411">
    <property type="term" value="P:xyloglucan metabolic process"/>
    <property type="evidence" value="ECO:0007669"/>
    <property type="project" value="InterPro"/>
</dbReference>
<dbReference type="PIRSF" id="PIRSF005604">
    <property type="entry name" value="XET"/>
    <property type="match status" value="1"/>
</dbReference>
<dbReference type="GO" id="GO:0071555">
    <property type="term" value="P:cell wall organization"/>
    <property type="evidence" value="ECO:0007669"/>
    <property type="project" value="UniProtKB-KW"/>
</dbReference>
<feature type="domain" description="GH16" evidence="9">
    <location>
        <begin position="31"/>
        <end position="249"/>
    </location>
</feature>
<dbReference type="PANTHER" id="PTHR31062">
    <property type="entry name" value="XYLOGLUCAN ENDOTRANSGLUCOSYLASE/HYDROLASE PROTEIN 8-RELATED"/>
    <property type="match status" value="1"/>
</dbReference>
<keyword evidence="3" id="KW-1015">Disulfide bond</keyword>
<keyword evidence="8" id="KW-0964">Secreted</keyword>
<dbReference type="InterPro" id="IPR010713">
    <property type="entry name" value="XET_C"/>
</dbReference>
<keyword evidence="11" id="KW-1185">Reference proteome</keyword>
<evidence type="ECO:0000256" key="6">
    <source>
        <dbReference type="PIRSR" id="PIRSR005604-1"/>
    </source>
</evidence>
<name>A0A176W4J3_MARPO</name>
<dbReference type="Gene3D" id="2.60.120.200">
    <property type="match status" value="1"/>
</dbReference>
<dbReference type="SUPFAM" id="SSF49899">
    <property type="entry name" value="Concanavalin A-like lectins/glucanases"/>
    <property type="match status" value="1"/>
</dbReference>
<keyword evidence="5 8" id="KW-0326">Glycosidase</keyword>
<evidence type="ECO:0000256" key="1">
    <source>
        <dbReference type="ARBA" id="ARBA00022679"/>
    </source>
</evidence>
<sequence length="326" mass="37148">MEVSVAVNMATTKFCFCAAVLLIQFATARADGQWNNPGGWSKPNDPKWGPQVPPPFWKDFYLTFGQHVVKYPGTPTGEVGHEVELGLDKTSGSGFRSKYPYLFGRLSMNLKLAGGNSAGTVTSFYLASVFKHWCELDFEFLGNVTGEPYILQTNVFAEGKGDREQRIFLWFDPTTDFHNYGVLWNQDLILFLVDDKVIRVFHNSKDLGLPYLEYQPMYIYSSIWNGEAWATRGGRDKCDWSKAPFVASYTGFDVDACTVETGADWEIHQCYTKLFNSWYGDAAHKNLTSQQVDDLRWIKSNYIIYDYCSDTKRFNTTPPECAVNWP</sequence>
<keyword evidence="8" id="KW-0961">Cell wall biogenesis/degradation</keyword>
<dbReference type="Proteomes" id="UP000077202">
    <property type="component" value="Unassembled WGS sequence"/>
</dbReference>
<dbReference type="GO" id="GO:0048046">
    <property type="term" value="C:apoplast"/>
    <property type="evidence" value="ECO:0007669"/>
    <property type="project" value="UniProtKB-SubCell"/>
</dbReference>
<keyword evidence="1 8" id="KW-0808">Transferase</keyword>
<dbReference type="InterPro" id="IPR000757">
    <property type="entry name" value="Beta-glucanase-like"/>
</dbReference>
<evidence type="ECO:0000256" key="2">
    <source>
        <dbReference type="ARBA" id="ARBA00022801"/>
    </source>
</evidence>
<feature type="glycosylation site" description="N-linked (GlcNAc...) asparagine" evidence="7">
    <location>
        <position position="143"/>
    </location>
</feature>
<dbReference type="InterPro" id="IPR016455">
    <property type="entry name" value="XTH"/>
</dbReference>
<comment type="function">
    <text evidence="8">Catalyzes xyloglucan endohydrolysis (XEH) and/or endotransglycosylation (XET). Cleaves and religates xyloglucan polymers, an essential constituent of the primary cell wall, and thereby participates in cell wall construction of growing tissues.</text>
</comment>
<keyword evidence="4" id="KW-0325">Glycoprotein</keyword>
<feature type="active site" description="Nucleophile" evidence="6">
    <location>
        <position position="135"/>
    </location>
</feature>
<dbReference type="GO" id="GO:0016762">
    <property type="term" value="F:xyloglucan:xyloglucosyl transferase activity"/>
    <property type="evidence" value="ECO:0007669"/>
    <property type="project" value="UniProtKB-EC"/>
</dbReference>
<feature type="signal peptide" evidence="8">
    <location>
        <begin position="1"/>
        <end position="30"/>
    </location>
</feature>
<dbReference type="InterPro" id="IPR008263">
    <property type="entry name" value="GH16_AS"/>
</dbReference>
<keyword evidence="8" id="KW-0134">Cell wall</keyword>
<organism evidence="10 11">
    <name type="scientific">Marchantia polymorpha subsp. ruderalis</name>
    <dbReference type="NCBI Taxonomy" id="1480154"/>
    <lineage>
        <taxon>Eukaryota</taxon>
        <taxon>Viridiplantae</taxon>
        <taxon>Streptophyta</taxon>
        <taxon>Embryophyta</taxon>
        <taxon>Marchantiophyta</taxon>
        <taxon>Marchantiopsida</taxon>
        <taxon>Marchantiidae</taxon>
        <taxon>Marchantiales</taxon>
        <taxon>Marchantiaceae</taxon>
        <taxon>Marchantia</taxon>
    </lineage>
</organism>
<dbReference type="GO" id="GO:0042546">
    <property type="term" value="P:cell wall biogenesis"/>
    <property type="evidence" value="ECO:0007669"/>
    <property type="project" value="InterPro"/>
</dbReference>
<comment type="subcellular location">
    <subcellularLocation>
        <location evidence="8">Secreted</location>
        <location evidence="8">Cell wall</location>
    </subcellularLocation>
    <subcellularLocation>
        <location evidence="8">Secreted</location>
        <location evidence="8">Extracellular space</location>
        <location evidence="8">Apoplast</location>
    </subcellularLocation>
</comment>
<keyword evidence="8" id="KW-0732">Signal</keyword>
<keyword evidence="2 8" id="KW-0378">Hydrolase</keyword>